<name>A0A6V6Z8G0_9FLAO</name>
<dbReference type="AlphaFoldDB" id="A0A6V6Z8G0"/>
<accession>A0A6V6Z8G0</accession>
<evidence type="ECO:0000313" key="2">
    <source>
        <dbReference type="Proteomes" id="UP000530060"/>
    </source>
</evidence>
<evidence type="ECO:0000313" key="1">
    <source>
        <dbReference type="EMBL" id="CAD0007796.1"/>
    </source>
</evidence>
<protein>
    <submittedName>
        <fullName evidence="1">Uncharacterized protein</fullName>
    </submittedName>
</protein>
<dbReference type="EMBL" id="CAIJDP010000084">
    <property type="protein sequence ID" value="CAD0007796.1"/>
    <property type="molecule type" value="Genomic_DNA"/>
</dbReference>
<comment type="caution">
    <text evidence="1">The sequence shown here is derived from an EMBL/GenBank/DDBJ whole genome shotgun (WGS) entry which is preliminary data.</text>
</comment>
<reference evidence="1 2" key="1">
    <citation type="submission" date="2020-06" db="EMBL/GenBank/DDBJ databases">
        <authorList>
            <person name="Criscuolo A."/>
        </authorList>
    </citation>
    <scope>NUCLEOTIDE SEQUENCE [LARGE SCALE GENOMIC DNA]</scope>
    <source>
        <strain evidence="2">CIP 111411</strain>
    </source>
</reference>
<organism evidence="1 2">
    <name type="scientific">Flavobacterium salmonis</name>
    <dbReference type="NCBI Taxonomy" id="2654844"/>
    <lineage>
        <taxon>Bacteria</taxon>
        <taxon>Pseudomonadati</taxon>
        <taxon>Bacteroidota</taxon>
        <taxon>Flavobacteriia</taxon>
        <taxon>Flavobacteriales</taxon>
        <taxon>Flavobacteriaceae</taxon>
        <taxon>Flavobacterium</taxon>
    </lineage>
</organism>
<proteinExistence type="predicted"/>
<keyword evidence="2" id="KW-1185">Reference proteome</keyword>
<dbReference type="Proteomes" id="UP000530060">
    <property type="component" value="Unassembled WGS sequence"/>
</dbReference>
<sequence>MKNLFLLIVHFTTMVCFSQNVKIDSIKQFTTNEIDSICKKNGRDIISEGRISTSIESKIKRNQTKIINGSGGFSYKLYVNHFNKENYEKLSKIEKRKYDFDKYSDLIKGDYHQAIHYENSYSENIYGEFYYFKTSLFYVKIKVIRTENNKEDISETFNLSLSELNDAKVLKNIFLMDIKGFVNEKNNELIKIYNRK</sequence>
<gene>
    <name evidence="1" type="ORF">FLAT13_04035</name>
</gene>